<dbReference type="PANTHER" id="PTHR30177">
    <property type="entry name" value="GLYCINE BETAINE/L-PROLINE TRANSPORT SYSTEM PERMEASE PROTEIN PROW"/>
    <property type="match status" value="1"/>
</dbReference>
<keyword evidence="4 6" id="KW-1133">Transmembrane helix</keyword>
<dbReference type="GO" id="GO:0005886">
    <property type="term" value="C:plasma membrane"/>
    <property type="evidence" value="ECO:0007669"/>
    <property type="project" value="UniProtKB-SubCell"/>
</dbReference>
<feature type="transmembrane region" description="Helical" evidence="6">
    <location>
        <begin position="143"/>
        <end position="161"/>
    </location>
</feature>
<feature type="transmembrane region" description="Helical" evidence="6">
    <location>
        <begin position="94"/>
        <end position="120"/>
    </location>
</feature>
<dbReference type="PANTHER" id="PTHR30177:SF4">
    <property type="entry name" value="OSMOPROTECTANT IMPORT PERMEASE PROTEIN OSMW"/>
    <property type="match status" value="1"/>
</dbReference>
<keyword evidence="3 6" id="KW-0812">Transmembrane</keyword>
<name>A0A8J7AF69_9CYAN</name>
<dbReference type="PROSITE" id="PS50928">
    <property type="entry name" value="ABC_TM1"/>
    <property type="match status" value="1"/>
</dbReference>
<accession>A0A8J7AF69</accession>
<dbReference type="Proteomes" id="UP000636505">
    <property type="component" value="Unassembled WGS sequence"/>
</dbReference>
<feature type="domain" description="ABC transmembrane type-1" evidence="7">
    <location>
        <begin position="1"/>
        <end position="161"/>
    </location>
</feature>
<comment type="subcellular location">
    <subcellularLocation>
        <location evidence="6">Cell membrane</location>
        <topology evidence="6">Multi-pass membrane protein</topology>
    </subcellularLocation>
    <subcellularLocation>
        <location evidence="1">Membrane</location>
        <topology evidence="1">Multi-pass membrane protein</topology>
    </subcellularLocation>
</comment>
<dbReference type="Pfam" id="PF00528">
    <property type="entry name" value="BPD_transp_1"/>
    <property type="match status" value="1"/>
</dbReference>
<dbReference type="InterPro" id="IPR000515">
    <property type="entry name" value="MetI-like"/>
</dbReference>
<protein>
    <submittedName>
        <fullName evidence="8">ABC transporter permease</fullName>
    </submittedName>
</protein>
<dbReference type="CDD" id="cd06261">
    <property type="entry name" value="TM_PBP2"/>
    <property type="match status" value="1"/>
</dbReference>
<evidence type="ECO:0000256" key="2">
    <source>
        <dbReference type="ARBA" id="ARBA00022448"/>
    </source>
</evidence>
<evidence type="ECO:0000256" key="4">
    <source>
        <dbReference type="ARBA" id="ARBA00022989"/>
    </source>
</evidence>
<keyword evidence="5 6" id="KW-0472">Membrane</keyword>
<evidence type="ECO:0000313" key="9">
    <source>
        <dbReference type="Proteomes" id="UP000636505"/>
    </source>
</evidence>
<keyword evidence="9" id="KW-1185">Reference proteome</keyword>
<proteinExistence type="inferred from homology"/>
<comment type="caution">
    <text evidence="8">The sequence shown here is derived from an EMBL/GenBank/DDBJ whole genome shotgun (WGS) entry which is preliminary data.</text>
</comment>
<evidence type="ECO:0000259" key="7">
    <source>
        <dbReference type="PROSITE" id="PS50928"/>
    </source>
</evidence>
<dbReference type="GO" id="GO:0031460">
    <property type="term" value="P:glycine betaine transport"/>
    <property type="evidence" value="ECO:0007669"/>
    <property type="project" value="TreeGrafter"/>
</dbReference>
<dbReference type="InterPro" id="IPR051204">
    <property type="entry name" value="ABC_transp_perm/SBD"/>
</dbReference>
<dbReference type="AlphaFoldDB" id="A0A8J7AF69"/>
<gene>
    <name evidence="8" type="ORF">IQ241_03395</name>
</gene>
<dbReference type="InterPro" id="IPR035906">
    <property type="entry name" value="MetI-like_sf"/>
</dbReference>
<evidence type="ECO:0000256" key="5">
    <source>
        <dbReference type="ARBA" id="ARBA00023136"/>
    </source>
</evidence>
<dbReference type="EMBL" id="JADEXG010000005">
    <property type="protein sequence ID" value="MBE9076348.1"/>
    <property type="molecule type" value="Genomic_DNA"/>
</dbReference>
<evidence type="ECO:0000256" key="3">
    <source>
        <dbReference type="ARBA" id="ARBA00022692"/>
    </source>
</evidence>
<sequence>MGVLITRVRFLYDPVIKLAGMLYTVPSLAMFGILIPIVGIGFTPAVIALTLYSLLAIIRNTAVGIDGVDPAIIEAARGMGMTARGILLQVELPLALPVIFAGIRIAAVSTISLATIASFFGSDSLGKLIFEGISAGGTRNDKVMAGAIGAALLAILFDQVISRVERALPGSRA</sequence>
<keyword evidence="2 6" id="KW-0813">Transport</keyword>
<feature type="transmembrane region" description="Helical" evidence="6">
    <location>
        <begin position="28"/>
        <end position="52"/>
    </location>
</feature>
<evidence type="ECO:0000256" key="1">
    <source>
        <dbReference type="ARBA" id="ARBA00004141"/>
    </source>
</evidence>
<evidence type="ECO:0000256" key="6">
    <source>
        <dbReference type="RuleBase" id="RU363032"/>
    </source>
</evidence>
<dbReference type="SUPFAM" id="SSF161098">
    <property type="entry name" value="MetI-like"/>
    <property type="match status" value="1"/>
</dbReference>
<evidence type="ECO:0000313" key="8">
    <source>
        <dbReference type="EMBL" id="MBE9076348.1"/>
    </source>
</evidence>
<dbReference type="GO" id="GO:0055085">
    <property type="term" value="P:transmembrane transport"/>
    <property type="evidence" value="ECO:0007669"/>
    <property type="project" value="InterPro"/>
</dbReference>
<organism evidence="8 9">
    <name type="scientific">Vasconcelosia minhoensis LEGE 07310</name>
    <dbReference type="NCBI Taxonomy" id="915328"/>
    <lineage>
        <taxon>Bacteria</taxon>
        <taxon>Bacillati</taxon>
        <taxon>Cyanobacteriota</taxon>
        <taxon>Cyanophyceae</taxon>
        <taxon>Nodosilineales</taxon>
        <taxon>Cymatolegaceae</taxon>
        <taxon>Vasconcelosia</taxon>
        <taxon>Vasconcelosia minhoensis</taxon>
    </lineage>
</organism>
<comment type="similarity">
    <text evidence="6">Belongs to the binding-protein-dependent transport system permease family.</text>
</comment>
<dbReference type="Gene3D" id="1.10.3720.10">
    <property type="entry name" value="MetI-like"/>
    <property type="match status" value="1"/>
</dbReference>
<reference evidence="8" key="1">
    <citation type="submission" date="2020-10" db="EMBL/GenBank/DDBJ databases">
        <authorList>
            <person name="Castelo-Branco R."/>
            <person name="Eusebio N."/>
            <person name="Adriana R."/>
            <person name="Vieira A."/>
            <person name="Brugerolle De Fraissinette N."/>
            <person name="Rezende De Castro R."/>
            <person name="Schneider M.P."/>
            <person name="Vasconcelos V."/>
            <person name="Leao P.N."/>
        </authorList>
    </citation>
    <scope>NUCLEOTIDE SEQUENCE</scope>
    <source>
        <strain evidence="8">LEGE 07310</strain>
    </source>
</reference>